<proteinExistence type="predicted"/>
<keyword evidence="3" id="KW-1185">Reference proteome</keyword>
<dbReference type="GeneID" id="8442398"/>
<dbReference type="PANTHER" id="PTHR21310">
    <property type="entry name" value="AMINOGLYCOSIDE PHOSPHOTRANSFERASE-RELATED-RELATED"/>
    <property type="match status" value="1"/>
</dbReference>
<name>C4JPF0_UNCRE</name>
<dbReference type="InterPro" id="IPR051678">
    <property type="entry name" value="AGP_Transferase"/>
</dbReference>
<organism evidence="2 3">
    <name type="scientific">Uncinocarpus reesii (strain UAMH 1704)</name>
    <dbReference type="NCBI Taxonomy" id="336963"/>
    <lineage>
        <taxon>Eukaryota</taxon>
        <taxon>Fungi</taxon>
        <taxon>Dikarya</taxon>
        <taxon>Ascomycota</taxon>
        <taxon>Pezizomycotina</taxon>
        <taxon>Eurotiomycetes</taxon>
        <taxon>Eurotiomycetidae</taxon>
        <taxon>Onygenales</taxon>
        <taxon>Onygenaceae</taxon>
        <taxon>Uncinocarpus</taxon>
    </lineage>
</organism>
<keyword evidence="1" id="KW-0812">Transmembrane</keyword>
<dbReference type="InterPro" id="IPR011009">
    <property type="entry name" value="Kinase-like_dom_sf"/>
</dbReference>
<dbReference type="InParanoid" id="C4JPF0"/>
<evidence type="ECO:0000313" key="3">
    <source>
        <dbReference type="Proteomes" id="UP000002058"/>
    </source>
</evidence>
<dbReference type="EMBL" id="CH476616">
    <property type="protein sequence ID" value="EEP79686.1"/>
    <property type="molecule type" value="Genomic_DNA"/>
</dbReference>
<accession>C4JPF0</accession>
<dbReference type="RefSeq" id="XP_002545015.1">
    <property type="nucleotide sequence ID" value="XM_002544969.1"/>
</dbReference>
<evidence type="ECO:0000256" key="1">
    <source>
        <dbReference type="SAM" id="Phobius"/>
    </source>
</evidence>
<reference evidence="3" key="1">
    <citation type="journal article" date="2009" name="Genome Res.">
        <title>Comparative genomic analyses of the human fungal pathogens Coccidioides and their relatives.</title>
        <authorList>
            <person name="Sharpton T.J."/>
            <person name="Stajich J.E."/>
            <person name="Rounsley S.D."/>
            <person name="Gardner M.J."/>
            <person name="Wortman J.R."/>
            <person name="Jordar V.S."/>
            <person name="Maiti R."/>
            <person name="Kodira C.D."/>
            <person name="Neafsey D.E."/>
            <person name="Zeng Q."/>
            <person name="Hung C.-Y."/>
            <person name="McMahan C."/>
            <person name="Muszewska A."/>
            <person name="Grynberg M."/>
            <person name="Mandel M.A."/>
            <person name="Kellner E.M."/>
            <person name="Barker B.M."/>
            <person name="Galgiani J.N."/>
            <person name="Orbach M.J."/>
            <person name="Kirkland T.N."/>
            <person name="Cole G.T."/>
            <person name="Henn M.R."/>
            <person name="Birren B.W."/>
            <person name="Taylor J.W."/>
        </authorList>
    </citation>
    <scope>NUCLEOTIDE SEQUENCE [LARGE SCALE GENOMIC DNA]</scope>
    <source>
        <strain evidence="3">UAMH 1704</strain>
    </source>
</reference>
<dbReference type="AlphaFoldDB" id="C4JPF0"/>
<protein>
    <recommendedName>
        <fullName evidence="4">Aminoglycoside phosphotransferase domain-containing protein</fullName>
    </recommendedName>
</protein>
<dbReference type="KEGG" id="ure:UREG_04532"/>
<keyword evidence="1" id="KW-1133">Transmembrane helix</keyword>
<evidence type="ECO:0000313" key="2">
    <source>
        <dbReference type="EMBL" id="EEP79686.1"/>
    </source>
</evidence>
<dbReference type="SUPFAM" id="SSF56112">
    <property type="entry name" value="Protein kinase-like (PK-like)"/>
    <property type="match status" value="1"/>
</dbReference>
<dbReference type="eggNOG" id="ENOG502SII6">
    <property type="taxonomic scope" value="Eukaryota"/>
</dbReference>
<dbReference type="HOGENOM" id="CLU_025005_3_1_1"/>
<feature type="transmembrane region" description="Helical" evidence="1">
    <location>
        <begin position="465"/>
        <end position="482"/>
    </location>
</feature>
<evidence type="ECO:0008006" key="4">
    <source>
        <dbReference type="Google" id="ProtNLM"/>
    </source>
</evidence>
<dbReference type="Proteomes" id="UP000002058">
    <property type="component" value="Unassembled WGS sequence"/>
</dbReference>
<keyword evidence="1" id="KW-0472">Membrane</keyword>
<dbReference type="OrthoDB" id="3645574at2759"/>
<gene>
    <name evidence="2" type="ORF">UREG_04532</name>
</gene>
<dbReference type="PANTHER" id="PTHR21310:SF37">
    <property type="entry name" value="AMINOGLYCOSIDE PHOSPHOTRANSFERASE DOMAIN-CONTAINING PROTEIN"/>
    <property type="match status" value="1"/>
</dbReference>
<sequence>MEGKATRRLLKGEITYSAAQDQEINILQRLAYPEQRTQFFASLHQQQGWMQAIVAHHLGLSSVKACRIADMKQWLHGSFNVCVPVTVTNPARFRLAKGQTEKQFMLRLPLPYRVGESYCPGNGDEKVRCESGTYAWLQQNAPEIPIPELYGFALSTGETFTAIDYLPLWKRWTFKLRCRILSWFGRALPSRYLRHQPSHGIAKAGHFDIGYVLIDYIQETTGRMLSATWEEQSSNDCLRTNLFRSLSRILLSITHVKLPRIGSFVIDDDGYLQLANRPLSLELHELENEQIPTDIPRDFTYSTVESYILDMLRAHDNRVIHQPNAITDLEDYIGQTAALAAMRVTMSSFFDPALRRGPFILNFTDFNQSNIFVDEHWNITCLLDLEWICSQPIEMVQLPLWFTNKAIDRMAKEPDEYDKMRQEFVDILAMEEEEFLSKSSQRKHANDDQLRLSTVLNRGWIRGTFWYSLALGSPTGLFAIFYKQLQPRFLERCPKHDEFLATMPWYWRTDFIEVGMRKTKDKQDYDLRLRQAFEE</sequence>
<dbReference type="VEuPathDB" id="FungiDB:UREG_04532"/>